<dbReference type="VEuPathDB" id="TrichDB:TVAGG3_0480510"/>
<dbReference type="OrthoDB" id="3030888at2759"/>
<organism evidence="2 3">
    <name type="scientific">Trichomonas vaginalis (strain ATCC PRA-98 / G3)</name>
    <dbReference type="NCBI Taxonomy" id="412133"/>
    <lineage>
        <taxon>Eukaryota</taxon>
        <taxon>Metamonada</taxon>
        <taxon>Parabasalia</taxon>
        <taxon>Trichomonadida</taxon>
        <taxon>Trichomonadidae</taxon>
        <taxon>Trichomonas</taxon>
    </lineage>
</organism>
<dbReference type="KEGG" id="tva:4775332"/>
<accession>A2DQN1</accession>
<dbReference type="SMART" id="SM00220">
    <property type="entry name" value="S_TKc"/>
    <property type="match status" value="1"/>
</dbReference>
<protein>
    <submittedName>
        <fullName evidence="2">TKL family protein kinase</fullName>
    </submittedName>
</protein>
<dbReference type="GO" id="GO:0004672">
    <property type="term" value="F:protein kinase activity"/>
    <property type="evidence" value="ECO:0007669"/>
    <property type="project" value="InterPro"/>
</dbReference>
<dbReference type="PROSITE" id="PS50011">
    <property type="entry name" value="PROTEIN_KINASE_DOM"/>
    <property type="match status" value="1"/>
</dbReference>
<dbReference type="Gene3D" id="1.10.510.10">
    <property type="entry name" value="Transferase(Phosphotransferase) domain 1"/>
    <property type="match status" value="1"/>
</dbReference>
<dbReference type="InterPro" id="IPR011009">
    <property type="entry name" value="Kinase-like_dom_sf"/>
</dbReference>
<dbReference type="InterPro" id="IPR020683">
    <property type="entry name" value="DUF3447"/>
</dbReference>
<keyword evidence="2" id="KW-0418">Kinase</keyword>
<sequence length="963" mass="112825">MDDNKELLIELTERDDFDKNQKFYNDFYPYLNGEYSLLELCCYFGAMDCFKLLIAKFHPEITEKCLQLSFLGKNMEIRNECLKHKKPDEKCMEFAILSHKFKLVDYLKQEHNLEIVPEACVKYCNLEAFLFYLDSTDDVDNSPLYTQVDLHTRKTDYLVIPHKYSLAWRFSPLKTSRKMNLSNNDKSEKINVSLSTTNEKFIVSPNELSIKPNSSEKINISYNNLRKDESDSYLVLTYSVNGHNFTKRRKLFIVTTDRTLDDNPKDIDSFQFLQEVYSKVFSNSSSSLFLTDTNCLLRIFTDNHDVDSNGIAKLFSFSTKEVKADVFKAYKGEATGKISLTQLDHSNQLLIKKNILDNTDKYRFGNREIRIYNKNFGFFINTVVTHGIEQLVDPDRPTAYIETSLQPFASLDDIISRYEKNTECPLFLSDFFKIFTQVYVAIANLHDDKVIHRDIKPRNILITSDLNAVLCDFSFGRQADDTSIEHCIPGTIPYQAYENFQKRFKDMSDDVKEKCDWHAFVTSIVKTLLTSDPYSHVSLPRDQLQNHVCNCNPPYLLDKMRFSRTVYEEIYKGWNRTDFDPLHLIYLMANEVTYQFELIKNGNEDELKKYLDEECNSRCDIKTSKDFNSQFIFFNKIDFIKNMPLGKREIVEKIVQKNILLEFYLREFYYYEQNKNINLVGVVSDVMNRQFFDTCYRKDLFMAIGDSFYDIKKAKKKVDIVCNALGNKNAARVYKSSALYKLDSITTKNHFVQQKYQLIDSFTNFSERNKNPENIYINELTCAACSIHKLPLECKEQKYFSDIYLYIKKGNIYQGARFHVRKNSVSVQYYSQTSILNTILQNRQKVDFLSEIVFENGSLIFKEYPNNIISLEKAEEYCHKVRIRELMPYTITACTENKTSYLFRERDIIPSVAFFESDAKFVTIKCNGKDVCKLDCDESLIKFEMNWDGTLSACLPDSHKKIY</sequence>
<dbReference type="RefSeq" id="XP_001329538.1">
    <property type="nucleotide sequence ID" value="XM_001329503.1"/>
</dbReference>
<dbReference type="SUPFAM" id="SSF56112">
    <property type="entry name" value="Protein kinase-like (PK-like)"/>
    <property type="match status" value="1"/>
</dbReference>
<dbReference type="PANTHER" id="PTHR24182">
    <property type="entry name" value="ANKYRIN REPEAT AND SOCS BOX CONTAINING 4"/>
    <property type="match status" value="1"/>
</dbReference>
<keyword evidence="2" id="KW-0808">Transferase</keyword>
<dbReference type="InterPro" id="IPR000719">
    <property type="entry name" value="Prot_kinase_dom"/>
</dbReference>
<dbReference type="InParanoid" id="A2DQN1"/>
<dbReference type="GO" id="GO:0005524">
    <property type="term" value="F:ATP binding"/>
    <property type="evidence" value="ECO:0007669"/>
    <property type="project" value="InterPro"/>
</dbReference>
<dbReference type="Pfam" id="PF11929">
    <property type="entry name" value="DUF3447"/>
    <property type="match status" value="1"/>
</dbReference>
<dbReference type="InterPro" id="IPR008271">
    <property type="entry name" value="Ser/Thr_kinase_AS"/>
</dbReference>
<dbReference type="AlphaFoldDB" id="A2DQN1"/>
<gene>
    <name evidence="2" type="ORF">TVAG_266780</name>
</gene>
<proteinExistence type="predicted"/>
<dbReference type="Proteomes" id="UP000001542">
    <property type="component" value="Unassembled WGS sequence"/>
</dbReference>
<dbReference type="PROSITE" id="PS00108">
    <property type="entry name" value="PROTEIN_KINASE_ST"/>
    <property type="match status" value="1"/>
</dbReference>
<dbReference type="PANTHER" id="PTHR24182:SF13">
    <property type="entry name" value="LD18443P"/>
    <property type="match status" value="1"/>
</dbReference>
<dbReference type="VEuPathDB" id="TrichDB:TVAG_266780"/>
<dbReference type="Pfam" id="PF00069">
    <property type="entry name" value="Pkinase"/>
    <property type="match status" value="1"/>
</dbReference>
<evidence type="ECO:0000259" key="1">
    <source>
        <dbReference type="PROSITE" id="PS50011"/>
    </source>
</evidence>
<reference evidence="2" key="1">
    <citation type="submission" date="2006-10" db="EMBL/GenBank/DDBJ databases">
        <authorList>
            <person name="Amadeo P."/>
            <person name="Zhao Q."/>
            <person name="Wortman J."/>
            <person name="Fraser-Liggett C."/>
            <person name="Carlton J."/>
        </authorList>
    </citation>
    <scope>NUCLEOTIDE SEQUENCE</scope>
    <source>
        <strain evidence="2">G3</strain>
    </source>
</reference>
<dbReference type="SUPFAM" id="SSF48403">
    <property type="entry name" value="Ankyrin repeat"/>
    <property type="match status" value="1"/>
</dbReference>
<dbReference type="InterPro" id="IPR036770">
    <property type="entry name" value="Ankyrin_rpt-contain_sf"/>
</dbReference>
<keyword evidence="3" id="KW-1185">Reference proteome</keyword>
<name>A2DQN1_TRIV3</name>
<evidence type="ECO:0000313" key="2">
    <source>
        <dbReference type="EMBL" id="EAY17315.1"/>
    </source>
</evidence>
<reference evidence="2" key="2">
    <citation type="journal article" date="2007" name="Science">
        <title>Draft genome sequence of the sexually transmitted pathogen Trichomonas vaginalis.</title>
        <authorList>
            <person name="Carlton J.M."/>
            <person name="Hirt R.P."/>
            <person name="Silva J.C."/>
            <person name="Delcher A.L."/>
            <person name="Schatz M."/>
            <person name="Zhao Q."/>
            <person name="Wortman J.R."/>
            <person name="Bidwell S.L."/>
            <person name="Alsmark U.C.M."/>
            <person name="Besteiro S."/>
            <person name="Sicheritz-Ponten T."/>
            <person name="Noel C.J."/>
            <person name="Dacks J.B."/>
            <person name="Foster P.G."/>
            <person name="Simillion C."/>
            <person name="Van de Peer Y."/>
            <person name="Miranda-Saavedra D."/>
            <person name="Barton G.J."/>
            <person name="Westrop G.D."/>
            <person name="Mueller S."/>
            <person name="Dessi D."/>
            <person name="Fiori P.L."/>
            <person name="Ren Q."/>
            <person name="Paulsen I."/>
            <person name="Zhang H."/>
            <person name="Bastida-Corcuera F.D."/>
            <person name="Simoes-Barbosa A."/>
            <person name="Brown M.T."/>
            <person name="Hayes R.D."/>
            <person name="Mukherjee M."/>
            <person name="Okumura C.Y."/>
            <person name="Schneider R."/>
            <person name="Smith A.J."/>
            <person name="Vanacova S."/>
            <person name="Villalvazo M."/>
            <person name="Haas B.J."/>
            <person name="Pertea M."/>
            <person name="Feldblyum T.V."/>
            <person name="Utterback T.R."/>
            <person name="Shu C.L."/>
            <person name="Osoegawa K."/>
            <person name="de Jong P.J."/>
            <person name="Hrdy I."/>
            <person name="Horvathova L."/>
            <person name="Zubacova Z."/>
            <person name="Dolezal P."/>
            <person name="Malik S.B."/>
            <person name="Logsdon J.M. Jr."/>
            <person name="Henze K."/>
            <person name="Gupta A."/>
            <person name="Wang C.C."/>
            <person name="Dunne R.L."/>
            <person name="Upcroft J.A."/>
            <person name="Upcroft P."/>
            <person name="White O."/>
            <person name="Salzberg S.L."/>
            <person name="Tang P."/>
            <person name="Chiu C.-H."/>
            <person name="Lee Y.-S."/>
            <person name="Embley T.M."/>
            <person name="Coombs G.H."/>
            <person name="Mottram J.C."/>
            <person name="Tachezy J."/>
            <person name="Fraser-Liggett C.M."/>
            <person name="Johnson P.J."/>
        </authorList>
    </citation>
    <scope>NUCLEOTIDE SEQUENCE [LARGE SCALE GENOMIC DNA]</scope>
    <source>
        <strain evidence="2">G3</strain>
    </source>
</reference>
<evidence type="ECO:0000313" key="3">
    <source>
        <dbReference type="Proteomes" id="UP000001542"/>
    </source>
</evidence>
<feature type="domain" description="Protein kinase" evidence="1">
    <location>
        <begin position="324"/>
        <end position="632"/>
    </location>
</feature>
<dbReference type="EMBL" id="DS113232">
    <property type="protein sequence ID" value="EAY17315.1"/>
    <property type="molecule type" value="Genomic_DNA"/>
</dbReference>